<name>A0A1A8ZB58_PLAOA</name>
<accession>A0A1A8ZB58</accession>
<feature type="compositionally biased region" description="Polar residues" evidence="1">
    <location>
        <begin position="57"/>
        <end position="73"/>
    </location>
</feature>
<dbReference type="EMBL" id="FLRE01000156">
    <property type="protein sequence ID" value="SBT41204.1"/>
    <property type="molecule type" value="Genomic_DNA"/>
</dbReference>
<feature type="region of interest" description="Disordered" evidence="1">
    <location>
        <begin position="51"/>
        <end position="73"/>
    </location>
</feature>
<evidence type="ECO:0000313" key="2">
    <source>
        <dbReference type="EMBL" id="SBT41204.1"/>
    </source>
</evidence>
<proteinExistence type="predicted"/>
<protein>
    <submittedName>
        <fullName evidence="2">Uncharacterized protein</fullName>
    </submittedName>
</protein>
<evidence type="ECO:0000256" key="1">
    <source>
        <dbReference type="SAM" id="MobiDB-lite"/>
    </source>
</evidence>
<sequence>MYLVSSRSREAATTLGGALPRGEFFGAIFLTEGERKETSICVCVCTKLPQRGGEGVNETSNLPALHKQNGTNE</sequence>
<dbReference type="AlphaFoldDB" id="A0A1A8ZB58"/>
<gene>
    <name evidence="2" type="ORF">POVWA2_041360</name>
</gene>
<organism evidence="2 3">
    <name type="scientific">Plasmodium ovale wallikeri</name>
    <dbReference type="NCBI Taxonomy" id="864142"/>
    <lineage>
        <taxon>Eukaryota</taxon>
        <taxon>Sar</taxon>
        <taxon>Alveolata</taxon>
        <taxon>Apicomplexa</taxon>
        <taxon>Aconoidasida</taxon>
        <taxon>Haemosporida</taxon>
        <taxon>Plasmodiidae</taxon>
        <taxon>Plasmodium</taxon>
        <taxon>Plasmodium (Plasmodium)</taxon>
    </lineage>
</organism>
<reference evidence="3" key="1">
    <citation type="submission" date="2016-05" db="EMBL/GenBank/DDBJ databases">
        <authorList>
            <person name="Naeem Raeece"/>
        </authorList>
    </citation>
    <scope>NUCLEOTIDE SEQUENCE [LARGE SCALE GENOMIC DNA]</scope>
</reference>
<dbReference type="Proteomes" id="UP000078550">
    <property type="component" value="Unassembled WGS sequence"/>
</dbReference>
<evidence type="ECO:0000313" key="3">
    <source>
        <dbReference type="Proteomes" id="UP000078550"/>
    </source>
</evidence>